<dbReference type="InterPro" id="IPR050816">
    <property type="entry name" value="Flavin-dep_Halogenase_NPB"/>
</dbReference>
<dbReference type="PRINTS" id="PR00420">
    <property type="entry name" value="RNGMNOXGNASE"/>
</dbReference>
<evidence type="ECO:0000313" key="3">
    <source>
        <dbReference type="Proteomes" id="UP000216101"/>
    </source>
</evidence>
<evidence type="ECO:0000259" key="1">
    <source>
        <dbReference type="Pfam" id="PF01494"/>
    </source>
</evidence>
<name>A0A266QC82_9GAMM</name>
<dbReference type="Gene3D" id="3.30.9.100">
    <property type="match status" value="1"/>
</dbReference>
<dbReference type="PANTHER" id="PTHR43747">
    <property type="entry name" value="FAD-BINDING PROTEIN"/>
    <property type="match status" value="1"/>
</dbReference>
<proteinExistence type="predicted"/>
<dbReference type="PANTHER" id="PTHR43747:SF1">
    <property type="entry name" value="SLR1998 PROTEIN"/>
    <property type="match status" value="1"/>
</dbReference>
<protein>
    <recommendedName>
        <fullName evidence="1">FAD-binding domain-containing protein</fullName>
    </recommendedName>
</protein>
<feature type="domain" description="FAD-binding" evidence="1">
    <location>
        <begin position="7"/>
        <end position="207"/>
    </location>
</feature>
<evidence type="ECO:0000313" key="2">
    <source>
        <dbReference type="EMBL" id="OZY87455.1"/>
    </source>
</evidence>
<dbReference type="Proteomes" id="UP000216101">
    <property type="component" value="Unassembled WGS sequence"/>
</dbReference>
<dbReference type="InterPro" id="IPR002938">
    <property type="entry name" value="FAD-bd"/>
</dbReference>
<organism evidence="2 3">
    <name type="scientific">Cellvibrio mixtus</name>
    <dbReference type="NCBI Taxonomy" id="39650"/>
    <lineage>
        <taxon>Bacteria</taxon>
        <taxon>Pseudomonadati</taxon>
        <taxon>Pseudomonadota</taxon>
        <taxon>Gammaproteobacteria</taxon>
        <taxon>Cellvibrionales</taxon>
        <taxon>Cellvibrionaceae</taxon>
        <taxon>Cellvibrio</taxon>
    </lineage>
</organism>
<dbReference type="Pfam" id="PF01494">
    <property type="entry name" value="FAD_binding_3"/>
    <property type="match status" value="1"/>
</dbReference>
<accession>A0A266QC82</accession>
<keyword evidence="3" id="KW-1185">Reference proteome</keyword>
<dbReference type="AlphaFoldDB" id="A0A266QC82"/>
<dbReference type="Gene3D" id="3.50.50.60">
    <property type="entry name" value="FAD/NAD(P)-binding domain"/>
    <property type="match status" value="1"/>
</dbReference>
<gene>
    <name evidence="2" type="ORF">CBP51_10905</name>
</gene>
<sequence>METCCWDVIILGAGPAGLALAARLASRKVLLLERQWAPAAGMRIGESLPGAARVLLQRLGLLEEFLGGDHLERGASIAIWDSNAPVWRDSLRDPSGPGWVIDRRQFEQMLLNAATQRGAQIQYGCRDFQVSRGADDRWTLALDGDSTRHVAPVIVDASGRSASLARRLGLNHIRQDAQVCLHSFLMVPASDEDTTTRLVADEDGWWYSVRLANGRRVLAYHLDAKHPERIALQQPEALLNWARRYPLLADVLAQVQPAEIHCRPAGTALLDIVNLDKAGPGFLAIGDAAITFDPISSQGLFHSLASAESAATAINAGCWHNPHAAQSFKQELLAVASHYLAKLRLTYQGPERFAEAPFWADRTMPLCRLPEA</sequence>
<dbReference type="InterPro" id="IPR036188">
    <property type="entry name" value="FAD/NAD-bd_sf"/>
</dbReference>
<dbReference type="SUPFAM" id="SSF51905">
    <property type="entry name" value="FAD/NAD(P)-binding domain"/>
    <property type="match status" value="1"/>
</dbReference>
<comment type="caution">
    <text evidence="2">The sequence shown here is derived from an EMBL/GenBank/DDBJ whole genome shotgun (WGS) entry which is preliminary data.</text>
</comment>
<reference evidence="3" key="1">
    <citation type="submission" date="2017-05" db="EMBL/GenBank/DDBJ databases">
        <authorList>
            <person name="Barney B.M."/>
        </authorList>
    </citation>
    <scope>NUCLEOTIDE SEQUENCE [LARGE SCALE GENOMIC DNA]</scope>
    <source>
        <strain evidence="3">PSBB022</strain>
    </source>
</reference>
<dbReference type="EMBL" id="NHNI01000001">
    <property type="protein sequence ID" value="OZY87455.1"/>
    <property type="molecule type" value="Genomic_DNA"/>
</dbReference>
<dbReference type="RefSeq" id="WP_094984858.1">
    <property type="nucleotide sequence ID" value="NZ_NHNI01000001.1"/>
</dbReference>
<dbReference type="GO" id="GO:0071949">
    <property type="term" value="F:FAD binding"/>
    <property type="evidence" value="ECO:0007669"/>
    <property type="project" value="InterPro"/>
</dbReference>